<evidence type="ECO:0000313" key="2">
    <source>
        <dbReference type="EMBL" id="MFD2757722.1"/>
    </source>
</evidence>
<feature type="transmembrane region" description="Helical" evidence="1">
    <location>
        <begin position="236"/>
        <end position="255"/>
    </location>
</feature>
<dbReference type="Pfam" id="PF07077">
    <property type="entry name" value="DUF1345"/>
    <property type="match status" value="1"/>
</dbReference>
<feature type="transmembrane region" description="Helical" evidence="1">
    <location>
        <begin position="155"/>
        <end position="176"/>
    </location>
</feature>
<name>A0ABW5UVM3_9MICO</name>
<evidence type="ECO:0000313" key="3">
    <source>
        <dbReference type="Proteomes" id="UP001597492"/>
    </source>
</evidence>
<sequence>MTTQDALPGGSERATAPRWLAREDRRQWIVGVIAISVLVPAIYFGLRDVDEATSASDAFRRTAVPLVIAYGMMQLINVVIYVPLTLFAFRGLEGDDLAAVARFSSPRNAEEERRLRRYGVDEVSTAVGAGFISLACVVVFVLVPSVREEPLVTYGALAAMVGSWIMIVMAFAVRYMRDWATLALESDALDDWIEPPVFLDFVLLSVQVSTGYNLAPRLLVRRAGRRNALTHNVLAYVFNTVIIALVISVALPAVLS</sequence>
<dbReference type="InterPro" id="IPR009781">
    <property type="entry name" value="DUF1345"/>
</dbReference>
<accession>A0ABW5UVM3</accession>
<keyword evidence="1" id="KW-0472">Membrane</keyword>
<feature type="transmembrane region" description="Helical" evidence="1">
    <location>
        <begin position="123"/>
        <end position="143"/>
    </location>
</feature>
<gene>
    <name evidence="2" type="ORF">ACFSW7_04930</name>
</gene>
<dbReference type="EMBL" id="JBHUNE010000003">
    <property type="protein sequence ID" value="MFD2757722.1"/>
    <property type="molecule type" value="Genomic_DNA"/>
</dbReference>
<reference evidence="3" key="1">
    <citation type="journal article" date="2019" name="Int. J. Syst. Evol. Microbiol.">
        <title>The Global Catalogue of Microorganisms (GCM) 10K type strain sequencing project: providing services to taxonomists for standard genome sequencing and annotation.</title>
        <authorList>
            <consortium name="The Broad Institute Genomics Platform"/>
            <consortium name="The Broad Institute Genome Sequencing Center for Infectious Disease"/>
            <person name="Wu L."/>
            <person name="Ma J."/>
        </authorList>
    </citation>
    <scope>NUCLEOTIDE SEQUENCE [LARGE SCALE GENOMIC DNA]</scope>
    <source>
        <strain evidence="3">TISTR 1514</strain>
    </source>
</reference>
<feature type="transmembrane region" description="Helical" evidence="1">
    <location>
        <begin position="28"/>
        <end position="46"/>
    </location>
</feature>
<dbReference type="Proteomes" id="UP001597492">
    <property type="component" value="Unassembled WGS sequence"/>
</dbReference>
<organism evidence="2 3">
    <name type="scientific">Gulosibacter faecalis</name>
    <dbReference type="NCBI Taxonomy" id="272240"/>
    <lineage>
        <taxon>Bacteria</taxon>
        <taxon>Bacillati</taxon>
        <taxon>Actinomycetota</taxon>
        <taxon>Actinomycetes</taxon>
        <taxon>Micrococcales</taxon>
        <taxon>Microbacteriaceae</taxon>
        <taxon>Gulosibacter</taxon>
    </lineage>
</organism>
<evidence type="ECO:0000256" key="1">
    <source>
        <dbReference type="SAM" id="Phobius"/>
    </source>
</evidence>
<keyword evidence="1" id="KW-1133">Transmembrane helix</keyword>
<keyword evidence="1" id="KW-0812">Transmembrane</keyword>
<dbReference type="RefSeq" id="WP_019618287.1">
    <property type="nucleotide sequence ID" value="NZ_JBHUNE010000003.1"/>
</dbReference>
<feature type="transmembrane region" description="Helical" evidence="1">
    <location>
        <begin position="67"/>
        <end position="89"/>
    </location>
</feature>
<protein>
    <submittedName>
        <fullName evidence="2">DUF1345 domain-containing protein</fullName>
    </submittedName>
</protein>
<keyword evidence="3" id="KW-1185">Reference proteome</keyword>
<feature type="transmembrane region" description="Helical" evidence="1">
    <location>
        <begin position="196"/>
        <end position="215"/>
    </location>
</feature>
<comment type="caution">
    <text evidence="2">The sequence shown here is derived from an EMBL/GenBank/DDBJ whole genome shotgun (WGS) entry which is preliminary data.</text>
</comment>
<proteinExistence type="predicted"/>